<organism evidence="2 3">
    <name type="scientific">Vulcanimicrobium alpinum</name>
    <dbReference type="NCBI Taxonomy" id="3016050"/>
    <lineage>
        <taxon>Bacteria</taxon>
        <taxon>Bacillati</taxon>
        <taxon>Vulcanimicrobiota</taxon>
        <taxon>Vulcanimicrobiia</taxon>
        <taxon>Vulcanimicrobiales</taxon>
        <taxon>Vulcanimicrobiaceae</taxon>
        <taxon>Vulcanimicrobium</taxon>
    </lineage>
</organism>
<dbReference type="AlphaFoldDB" id="A0AAN1XX80"/>
<reference evidence="2 3" key="1">
    <citation type="journal article" date="2022" name="ISME Commun">
        <title>Vulcanimicrobium alpinus gen. nov. sp. nov., the first cultivated representative of the candidate phylum 'Eremiobacterota', is a metabolically versatile aerobic anoxygenic phototroph.</title>
        <authorList>
            <person name="Yabe S."/>
            <person name="Muto K."/>
            <person name="Abe K."/>
            <person name="Yokota A."/>
            <person name="Staudigel H."/>
            <person name="Tebo B.M."/>
        </authorList>
    </citation>
    <scope>NUCLEOTIDE SEQUENCE [LARGE SCALE GENOMIC DNA]</scope>
    <source>
        <strain evidence="2 3">WC8-2</strain>
    </source>
</reference>
<evidence type="ECO:0000313" key="2">
    <source>
        <dbReference type="EMBL" id="BDE07070.1"/>
    </source>
</evidence>
<feature type="region of interest" description="Disordered" evidence="1">
    <location>
        <begin position="115"/>
        <end position="140"/>
    </location>
</feature>
<evidence type="ECO:0000256" key="1">
    <source>
        <dbReference type="SAM" id="MobiDB-lite"/>
    </source>
</evidence>
<sequence>MLGFGDRAGEREKQAEPARRGRVERHALRYLRGDLRDPFAASCGRRIACVEPRREFGDERVVVGDGERRFVERRRVGAGTRDEVAERADEFDGEAPSLGRTRVLRIVGRFQERMDDPERRRVARNPVQRSRSGNPVPSACSRCQRIRSAVAGGRPGISAAMRAP</sequence>
<keyword evidence="3" id="KW-1185">Reference proteome</keyword>
<protein>
    <submittedName>
        <fullName evidence="2">Uncharacterized protein</fullName>
    </submittedName>
</protein>
<feature type="compositionally biased region" description="Basic and acidic residues" evidence="1">
    <location>
        <begin position="7"/>
        <end position="21"/>
    </location>
</feature>
<dbReference type="KEGG" id="vab:WPS_23460"/>
<gene>
    <name evidence="2" type="ORF">WPS_23460</name>
</gene>
<dbReference type="EMBL" id="AP025523">
    <property type="protein sequence ID" value="BDE07070.1"/>
    <property type="molecule type" value="Genomic_DNA"/>
</dbReference>
<dbReference type="Proteomes" id="UP001317532">
    <property type="component" value="Chromosome"/>
</dbReference>
<evidence type="ECO:0000313" key="3">
    <source>
        <dbReference type="Proteomes" id="UP001317532"/>
    </source>
</evidence>
<accession>A0AAN1XX80</accession>
<name>A0AAN1XX80_UNVUL</name>
<feature type="region of interest" description="Disordered" evidence="1">
    <location>
        <begin position="1"/>
        <end position="21"/>
    </location>
</feature>
<proteinExistence type="predicted"/>